<accession>A0A0V8M4D3</accession>
<dbReference type="OrthoDB" id="9802471at2"/>
<evidence type="ECO:0000256" key="7">
    <source>
        <dbReference type="HAMAP-Rule" id="MF_01416"/>
    </source>
</evidence>
<dbReference type="InterPro" id="IPR026015">
    <property type="entry name" value="ATP_synth_OSCP/delta_N_sf"/>
</dbReference>
<dbReference type="eggNOG" id="COG0712">
    <property type="taxonomic scope" value="Bacteria"/>
</dbReference>
<dbReference type="PATRIC" id="fig|61435.5.peg.259"/>
<evidence type="ECO:0000256" key="6">
    <source>
        <dbReference type="ARBA" id="ARBA00023310"/>
    </source>
</evidence>
<dbReference type="PANTHER" id="PTHR11910">
    <property type="entry name" value="ATP SYNTHASE DELTA CHAIN"/>
    <property type="match status" value="1"/>
</dbReference>
<evidence type="ECO:0000313" key="9">
    <source>
        <dbReference type="EMBL" id="WRO07773.1"/>
    </source>
</evidence>
<keyword evidence="4 7" id="KW-0406">Ion transport</keyword>
<dbReference type="GeneID" id="3230097"/>
<dbReference type="Gene3D" id="1.10.520.20">
    <property type="entry name" value="N-terminal domain of the delta subunit of the F1F0-ATP synthase"/>
    <property type="match status" value="1"/>
</dbReference>
<comment type="subcellular location">
    <subcellularLocation>
        <location evidence="7">Cell membrane</location>
        <topology evidence="7">Peripheral membrane protein</topology>
    </subcellularLocation>
    <subcellularLocation>
        <location evidence="1">Membrane</location>
    </subcellularLocation>
</comment>
<comment type="subunit">
    <text evidence="7">F-type ATPases have 2 components, F(1) - the catalytic core - and F(0) - the membrane proton channel. F(1) has five subunits: alpha(3), beta(3), gamma(1), delta(1), epsilon(1). F(0) has three main subunits: a(1), b(2) and c(10-14). The alpha and beta chains form an alternating ring which encloses part of the gamma chain. F(1) is attached to F(0) by a central stalk formed by the gamma and epsilon chains, while a peripheral stalk is formed by the delta and b chains.</text>
</comment>
<evidence type="ECO:0000313" key="10">
    <source>
        <dbReference type="Proteomes" id="UP000053577"/>
    </source>
</evidence>
<dbReference type="RefSeq" id="WP_010936337.1">
    <property type="nucleotide sequence ID" value="NZ_CP013074.1"/>
</dbReference>
<reference evidence="8 10" key="1">
    <citation type="journal article" date="2015" name="Sci. Rep.">
        <title>A comparative genomics and reductive dehalogenase gene transcription study of two chloroethene-respiring bacteria, Dehalococcoides mccartyi strains MB and 11a.</title>
        <authorList>
            <person name="Low A."/>
            <person name="Shen Z."/>
            <person name="Cheng D."/>
            <person name="Rogers M.J."/>
            <person name="Lee P.K."/>
            <person name="He J."/>
        </authorList>
    </citation>
    <scope>NUCLEOTIDE SEQUENCE [LARGE SCALE GENOMIC DNA]</scope>
    <source>
        <strain evidence="8 10">MB</strain>
    </source>
</reference>
<keyword evidence="2 7" id="KW-0813">Transport</keyword>
<keyword evidence="3 7" id="KW-0375">Hydrogen ion transport</keyword>
<dbReference type="PRINTS" id="PR00125">
    <property type="entry name" value="ATPASEDELTA"/>
</dbReference>
<gene>
    <name evidence="7 9" type="primary">atpH</name>
    <name evidence="8" type="ORF">DA01_01270</name>
    <name evidence="9" type="ORF">VLL09_02490</name>
</gene>
<dbReference type="Proteomes" id="UP001327986">
    <property type="component" value="Chromosome"/>
</dbReference>
<evidence type="ECO:0000256" key="2">
    <source>
        <dbReference type="ARBA" id="ARBA00022448"/>
    </source>
</evidence>
<evidence type="ECO:0000256" key="1">
    <source>
        <dbReference type="ARBA" id="ARBA00004370"/>
    </source>
</evidence>
<keyword evidence="7" id="KW-0139">CF(1)</keyword>
<proteinExistence type="inferred from homology"/>
<comment type="function">
    <text evidence="7">F(1)F(0) ATP synthase produces ATP from ADP in the presence of a proton or sodium gradient. F-type ATPases consist of two structural domains, F(1) containing the extramembraneous catalytic core and F(0) containing the membrane proton channel, linked together by a central stalk and a peripheral stalk. During catalysis, ATP synthesis in the catalytic domain of F(1) is coupled via a rotary mechanism of the central stalk subunits to proton translocation.</text>
</comment>
<keyword evidence="6 7" id="KW-0066">ATP synthesis</keyword>
<comment type="similarity">
    <text evidence="7">Belongs to the ATPase delta chain family.</text>
</comment>
<dbReference type="EMBL" id="JGYD01000010">
    <property type="protein sequence ID" value="KSV18632.1"/>
    <property type="molecule type" value="Genomic_DNA"/>
</dbReference>
<evidence type="ECO:0000256" key="4">
    <source>
        <dbReference type="ARBA" id="ARBA00023065"/>
    </source>
</evidence>
<evidence type="ECO:0000256" key="3">
    <source>
        <dbReference type="ARBA" id="ARBA00022781"/>
    </source>
</evidence>
<dbReference type="Proteomes" id="UP000053577">
    <property type="component" value="Unassembled WGS sequence"/>
</dbReference>
<sequence>MAKRVYAIAMRYAQALYELAKEQKSLDKWQEDLQDLSSLTEDASVAEFLSNPKIASARKHKVLAKLSNIDPLMLNLVDMLVATRRLGIMRAVSGEYNRLLNEARGVEDAIVTTAKPSSEADIEIIRQQLSKITGKKINVVTATDPGLIAGLKARIGDKLIDGSVSRRLVLLQNEISQGRI</sequence>
<name>A0A0V8M4D3_9CHLR</name>
<protein>
    <recommendedName>
        <fullName evidence="7">ATP synthase subunit delta</fullName>
    </recommendedName>
    <alternativeName>
        <fullName evidence="7">ATP synthase F(1) sector subunit delta</fullName>
    </alternativeName>
    <alternativeName>
        <fullName evidence="7">F-type ATPase subunit delta</fullName>
        <shortName evidence="7">F-ATPase subunit delta</shortName>
    </alternativeName>
</protein>
<dbReference type="GO" id="GO:0045259">
    <property type="term" value="C:proton-transporting ATP synthase complex"/>
    <property type="evidence" value="ECO:0007669"/>
    <property type="project" value="UniProtKB-KW"/>
</dbReference>
<organism evidence="8 10">
    <name type="scientific">Dehalococcoides mccartyi</name>
    <dbReference type="NCBI Taxonomy" id="61435"/>
    <lineage>
        <taxon>Bacteria</taxon>
        <taxon>Bacillati</taxon>
        <taxon>Chloroflexota</taxon>
        <taxon>Dehalococcoidia</taxon>
        <taxon>Dehalococcoidales</taxon>
        <taxon>Dehalococcoidaceae</taxon>
        <taxon>Dehalococcoides</taxon>
    </lineage>
</organism>
<dbReference type="InterPro" id="IPR000711">
    <property type="entry name" value="ATPase_OSCP/dsu"/>
</dbReference>
<dbReference type="GO" id="GO:0005886">
    <property type="term" value="C:plasma membrane"/>
    <property type="evidence" value="ECO:0007669"/>
    <property type="project" value="UniProtKB-SubCell"/>
</dbReference>
<dbReference type="AlphaFoldDB" id="A0A0V8M4D3"/>
<dbReference type="GO" id="GO:0046933">
    <property type="term" value="F:proton-transporting ATP synthase activity, rotational mechanism"/>
    <property type="evidence" value="ECO:0007669"/>
    <property type="project" value="UniProtKB-UniRule"/>
</dbReference>
<comment type="function">
    <text evidence="7">This protein is part of the stalk that links CF(0) to CF(1). It either transmits conformational changes from CF(0) to CF(1) or is implicated in proton conduction.</text>
</comment>
<evidence type="ECO:0000256" key="5">
    <source>
        <dbReference type="ARBA" id="ARBA00023136"/>
    </source>
</evidence>
<dbReference type="SUPFAM" id="SSF47928">
    <property type="entry name" value="N-terminal domain of the delta subunit of the F1F0-ATP synthase"/>
    <property type="match status" value="1"/>
</dbReference>
<dbReference type="Pfam" id="PF00213">
    <property type="entry name" value="OSCP"/>
    <property type="match status" value="1"/>
</dbReference>
<reference evidence="9" key="2">
    <citation type="submission" date="2023-12" db="EMBL/GenBank/DDBJ databases">
        <title>Isolation of organohalide respiring bacteria Dehalococcoides mccartyi strain GPTCE1 in groundwater collected near a chemical plant in Suzhou, China.</title>
        <authorList>
            <person name="Liu G."/>
        </authorList>
    </citation>
    <scope>NUCLEOTIDE SEQUENCE</scope>
    <source>
        <strain evidence="9">GPTCE1</strain>
    </source>
</reference>
<keyword evidence="5 7" id="KW-0472">Membrane</keyword>
<evidence type="ECO:0000313" key="8">
    <source>
        <dbReference type="EMBL" id="KSV18632.1"/>
    </source>
</evidence>
<dbReference type="SMR" id="A0A0V8M4D3"/>
<dbReference type="HAMAP" id="MF_01416">
    <property type="entry name" value="ATP_synth_delta_bact"/>
    <property type="match status" value="1"/>
</dbReference>
<keyword evidence="7" id="KW-1003">Cell membrane</keyword>
<dbReference type="NCBIfam" id="TIGR01145">
    <property type="entry name" value="ATP_synt_delta"/>
    <property type="match status" value="1"/>
</dbReference>
<dbReference type="EMBL" id="CP141531">
    <property type="protein sequence ID" value="WRO07773.1"/>
    <property type="molecule type" value="Genomic_DNA"/>
</dbReference>